<evidence type="ECO:0000256" key="3">
    <source>
        <dbReference type="ARBA" id="ARBA00022806"/>
    </source>
</evidence>
<keyword evidence="2" id="KW-0378">Hydrolase</keyword>
<dbReference type="InterPro" id="IPR001650">
    <property type="entry name" value="Helicase_C-like"/>
</dbReference>
<organism evidence="7 8">
    <name type="scientific">Usitatibacter palustris</name>
    <dbReference type="NCBI Taxonomy" id="2732487"/>
    <lineage>
        <taxon>Bacteria</taxon>
        <taxon>Pseudomonadati</taxon>
        <taxon>Pseudomonadota</taxon>
        <taxon>Betaproteobacteria</taxon>
        <taxon>Nitrosomonadales</taxon>
        <taxon>Usitatibacteraceae</taxon>
        <taxon>Usitatibacter</taxon>
    </lineage>
</organism>
<protein>
    <recommendedName>
        <fullName evidence="9">ATP-dependent helicase HrpA</fullName>
    </recommendedName>
</protein>
<evidence type="ECO:0008006" key="9">
    <source>
        <dbReference type="Google" id="ProtNLM"/>
    </source>
</evidence>
<keyword evidence="3" id="KW-0347">Helicase</keyword>
<dbReference type="KEGG" id="upl:DSM104440_03011"/>
<dbReference type="PANTHER" id="PTHR18934">
    <property type="entry name" value="ATP-DEPENDENT RNA HELICASE"/>
    <property type="match status" value="1"/>
</dbReference>
<dbReference type="FunCoup" id="A0A6M4HAA1">
    <property type="interactions" value="334"/>
</dbReference>
<dbReference type="InterPro" id="IPR048333">
    <property type="entry name" value="HA2_WH"/>
</dbReference>
<dbReference type="SMART" id="SM00847">
    <property type="entry name" value="HA2"/>
    <property type="match status" value="1"/>
</dbReference>
<keyword evidence="1" id="KW-0547">Nucleotide-binding</keyword>
<dbReference type="Pfam" id="PF21010">
    <property type="entry name" value="HA2_C"/>
    <property type="match status" value="1"/>
</dbReference>
<dbReference type="Pfam" id="PF07717">
    <property type="entry name" value="OB_NTP_bind"/>
    <property type="match status" value="1"/>
</dbReference>
<feature type="domain" description="Helicase ATP-binding" evidence="5">
    <location>
        <begin position="79"/>
        <end position="242"/>
    </location>
</feature>
<dbReference type="PROSITE" id="PS51194">
    <property type="entry name" value="HELICASE_CTER"/>
    <property type="match status" value="1"/>
</dbReference>
<evidence type="ECO:0000313" key="7">
    <source>
        <dbReference type="EMBL" id="QJR16182.1"/>
    </source>
</evidence>
<dbReference type="GO" id="GO:0005524">
    <property type="term" value="F:ATP binding"/>
    <property type="evidence" value="ECO:0007669"/>
    <property type="project" value="UniProtKB-KW"/>
</dbReference>
<dbReference type="EMBL" id="CP053073">
    <property type="protein sequence ID" value="QJR16182.1"/>
    <property type="molecule type" value="Genomic_DNA"/>
</dbReference>
<dbReference type="PANTHER" id="PTHR18934:SF99">
    <property type="entry name" value="ATP-DEPENDENT RNA HELICASE DHX37-RELATED"/>
    <property type="match status" value="1"/>
</dbReference>
<dbReference type="InterPro" id="IPR010222">
    <property type="entry name" value="RNA_helicase_HrpA"/>
</dbReference>
<dbReference type="InterPro" id="IPR027417">
    <property type="entry name" value="P-loop_NTPase"/>
</dbReference>
<dbReference type="NCBIfam" id="TIGR01967">
    <property type="entry name" value="DEAH_box_HrpA"/>
    <property type="match status" value="1"/>
</dbReference>
<dbReference type="InterPro" id="IPR011709">
    <property type="entry name" value="DEAD-box_helicase_OB_fold"/>
</dbReference>
<reference evidence="7 8" key="1">
    <citation type="submission" date="2020-04" db="EMBL/GenBank/DDBJ databases">
        <title>Usitatibacter rugosus gen. nov., sp. nov. and Usitatibacter palustris sp. nov., novel members of Usitatibacteraceae fam. nov. within the order Nitrosomonadales isolated from soil.</title>
        <authorList>
            <person name="Huber K.J."/>
            <person name="Neumann-Schaal M."/>
            <person name="Geppert A."/>
            <person name="Luckner M."/>
            <person name="Wanner G."/>
            <person name="Overmann J."/>
        </authorList>
    </citation>
    <scope>NUCLEOTIDE SEQUENCE [LARGE SCALE GENOMIC DNA]</scope>
    <source>
        <strain evidence="7 8">Swamp67</strain>
    </source>
</reference>
<proteinExistence type="predicted"/>
<sequence length="1284" mass="144800">MLPDDLLAATLAADHPKITALAATLRERSHAGRPVTREQALLTELVERSRKRHAARLASLPTPVFPEDLPIAQKREDIAALIAKHPVTIVCGETGSGKTTQIPKICLALGRGAAGLIGCTQPRRIAARSLSKRLAFELPGSPKGFVGHKIRFQDETRPESVVKVMTDGILLAEIHSDRELRNYDTIIVDEAHERSLNIDFLLGYLKRLVEVRPDLKVVVTSATIDTQRFSEFFGGAPVIEVSGRTFPVEVRYRAEYFEAPEEDDEPVDLNEAIVKAVDEIHRESRTGDILVFLPGEREIREAAEELRKHGPKGVELLPLFSRLSAEEQDKVFETAGHRRVVLSTNVAETSLTVPGIHFVIDTGLARVKRYSPRQKIDQLRIEPIAQAAAQQRAGRCGRVASGVAIRLYAQQDFEERPAFTTPEILRTSLAAAILRMASLELGPIDQFPFVDAPSPRQIEDGYRALFELGAIDEKRKLTPLGHELARLPVDPRIARMLLAAREFNCLAEMIILAAALSIQDPRDRPQDKRNESDRAHDEFRDEASDFNQLINLWRFFDEAFIHKKSTRKLYETCREHFLSYVRMREWRDLAGQLREMASELKIRENPTDATYEQVHRALLTGLVANVGMKAQEGDHYNAPRGLQFAVWPGTGLKKSRPRWILAGELRETTRIYARNVAKIEPEWIEWAAAHLVTRVHNEPHWDKERGEVIAYEAVALYGLTIVARRKVSYGRLDPVDARRIFIEGALVAADFDTPHPFQAANRKLVREVEDLEHRARRPDVLVDDRAIFAWFDSRVPEDVRDARSFDAWYREEMKRDAKLLFLARADLMRHGAESVTEELFPRQLRMGEAVFPLAYRFEPGHMLDGVTMNVPLALLNQVDELALDWLVPGLVRDKVAWTIKALPKKIRTQLLPAPEHVTKVLEATKPGERTIRHAVLAHATKVAGERLDDTVWAKDEIPAHLLMNLRVVDDAKRELAMGRDLGELRKRLGEAASLTLAQSKPGLEREGITAWDFGDLPAEVSFTRGTQKLTGYPALVDEGTSLAIRLFDAREKAEAAHRGGVKRLLATGMKEQLKQLERSTPGFNALALKLQAVMSPDQLRQDLIAAIVDRAFIGEDELPRTTRAFDDQKKRAKARLPAVTDAVNRHATAIADASLIAAKTVAESRSLGRVALDVETQRARLVFPGFLSATPWERLEHLPRYLKGYAQRLQKYRANAERDNKHNGTVAGLWGQYEAKAASAPSEKLEEFRWLIEELRVSLFAQELRTPMPVSAKRLQKFWDDHLR</sequence>
<keyword evidence="8" id="KW-1185">Reference proteome</keyword>
<name>A0A6M4HAA1_9PROT</name>
<dbReference type="Pfam" id="PF00270">
    <property type="entry name" value="DEAD"/>
    <property type="match status" value="1"/>
</dbReference>
<dbReference type="SMART" id="SM00487">
    <property type="entry name" value="DEXDc"/>
    <property type="match status" value="1"/>
</dbReference>
<evidence type="ECO:0000259" key="6">
    <source>
        <dbReference type="PROSITE" id="PS51194"/>
    </source>
</evidence>
<dbReference type="InterPro" id="IPR003593">
    <property type="entry name" value="AAA+_ATPase"/>
</dbReference>
<dbReference type="Gene3D" id="3.40.50.300">
    <property type="entry name" value="P-loop containing nucleotide triphosphate hydrolases"/>
    <property type="match status" value="2"/>
</dbReference>
<gene>
    <name evidence="7" type="ORF">DSM104440_03011</name>
</gene>
<dbReference type="RefSeq" id="WP_171164080.1">
    <property type="nucleotide sequence ID" value="NZ_CP053073.1"/>
</dbReference>
<dbReference type="GO" id="GO:0003724">
    <property type="term" value="F:RNA helicase activity"/>
    <property type="evidence" value="ECO:0007669"/>
    <property type="project" value="InterPro"/>
</dbReference>
<dbReference type="InterPro" id="IPR007502">
    <property type="entry name" value="Helicase-assoc_dom"/>
</dbReference>
<evidence type="ECO:0000256" key="2">
    <source>
        <dbReference type="ARBA" id="ARBA00022801"/>
    </source>
</evidence>
<evidence type="ECO:0000313" key="8">
    <source>
        <dbReference type="Proteomes" id="UP000503096"/>
    </source>
</evidence>
<dbReference type="SMART" id="SM00382">
    <property type="entry name" value="AAA"/>
    <property type="match status" value="1"/>
</dbReference>
<dbReference type="Pfam" id="PF04408">
    <property type="entry name" value="WHD_HA2"/>
    <property type="match status" value="1"/>
</dbReference>
<dbReference type="InterPro" id="IPR011545">
    <property type="entry name" value="DEAD/DEAH_box_helicase_dom"/>
</dbReference>
<dbReference type="SUPFAM" id="SSF52540">
    <property type="entry name" value="P-loop containing nucleoside triphosphate hydrolases"/>
    <property type="match status" value="1"/>
</dbReference>
<dbReference type="Proteomes" id="UP000503096">
    <property type="component" value="Chromosome"/>
</dbReference>
<evidence type="ECO:0000256" key="4">
    <source>
        <dbReference type="ARBA" id="ARBA00022840"/>
    </source>
</evidence>
<dbReference type="InterPro" id="IPR014001">
    <property type="entry name" value="Helicase_ATP-bd"/>
</dbReference>
<dbReference type="SMART" id="SM00490">
    <property type="entry name" value="HELICc"/>
    <property type="match status" value="1"/>
</dbReference>
<evidence type="ECO:0000259" key="5">
    <source>
        <dbReference type="PROSITE" id="PS51192"/>
    </source>
</evidence>
<evidence type="ECO:0000256" key="1">
    <source>
        <dbReference type="ARBA" id="ARBA00022741"/>
    </source>
</evidence>
<keyword evidence="4" id="KW-0067">ATP-binding</keyword>
<accession>A0A6M4HAA1</accession>
<dbReference type="GO" id="GO:0016787">
    <property type="term" value="F:hydrolase activity"/>
    <property type="evidence" value="ECO:0007669"/>
    <property type="project" value="UniProtKB-KW"/>
</dbReference>
<dbReference type="GO" id="GO:0003723">
    <property type="term" value="F:RNA binding"/>
    <property type="evidence" value="ECO:0007669"/>
    <property type="project" value="TreeGrafter"/>
</dbReference>
<dbReference type="FunFam" id="1.20.120.1080:FF:000005">
    <property type="entry name" value="ATP-dependent helicase HrpA"/>
    <property type="match status" value="1"/>
</dbReference>
<dbReference type="Gene3D" id="1.20.120.1080">
    <property type="match status" value="1"/>
</dbReference>
<dbReference type="PROSITE" id="PS51192">
    <property type="entry name" value="HELICASE_ATP_BIND_1"/>
    <property type="match status" value="1"/>
</dbReference>
<dbReference type="Pfam" id="PF11898">
    <property type="entry name" value="DUF3418"/>
    <property type="match status" value="1"/>
</dbReference>
<dbReference type="InterPro" id="IPR024590">
    <property type="entry name" value="HrpA_C"/>
</dbReference>
<feature type="domain" description="Helicase C-terminal" evidence="6">
    <location>
        <begin position="268"/>
        <end position="440"/>
    </location>
</feature>
<dbReference type="InParanoid" id="A0A6M4HAA1"/>
<dbReference type="CDD" id="cd18791">
    <property type="entry name" value="SF2_C_RHA"/>
    <property type="match status" value="1"/>
</dbReference>
<dbReference type="Pfam" id="PF00271">
    <property type="entry name" value="Helicase_C"/>
    <property type="match status" value="1"/>
</dbReference>